<comment type="caution">
    <text evidence="2">The sequence shown here is derived from an EMBL/GenBank/DDBJ whole genome shotgun (WGS) entry which is preliminary data.</text>
</comment>
<evidence type="ECO:0000313" key="3">
    <source>
        <dbReference type="Proteomes" id="UP001358417"/>
    </source>
</evidence>
<sequence>MAYYAIAHGRNPGILEELVHWKRSKNSRVLANTQKSLLTLNGADREDNCGSAIVHSHDGKQEVDTNIALAEKAADVDIPPLQHAICQSELGGRDRGPLCELEQSAMVVDVPPGSPGQDPRGSEKKQDHPYLEVIIPQLPPKANSKKRHVSDPTASSAGKSTEYNIIEAPDDVRPRPTTGERCEFAR</sequence>
<feature type="compositionally biased region" description="Basic and acidic residues" evidence="1">
    <location>
        <begin position="170"/>
        <end position="186"/>
    </location>
</feature>
<reference evidence="2 3" key="1">
    <citation type="submission" date="2023-08" db="EMBL/GenBank/DDBJ databases">
        <title>Black Yeasts Isolated from many extreme environments.</title>
        <authorList>
            <person name="Coleine C."/>
            <person name="Stajich J.E."/>
            <person name="Selbmann L."/>
        </authorList>
    </citation>
    <scope>NUCLEOTIDE SEQUENCE [LARGE SCALE GENOMIC DNA]</scope>
    <source>
        <strain evidence="2 3">CCFEE 5792</strain>
    </source>
</reference>
<name>A0AAV9MS02_9EURO</name>
<keyword evidence="3" id="KW-1185">Reference proteome</keyword>
<dbReference type="GeneID" id="89980134"/>
<organism evidence="2 3">
    <name type="scientific">Exophiala bonariae</name>
    <dbReference type="NCBI Taxonomy" id="1690606"/>
    <lineage>
        <taxon>Eukaryota</taxon>
        <taxon>Fungi</taxon>
        <taxon>Dikarya</taxon>
        <taxon>Ascomycota</taxon>
        <taxon>Pezizomycotina</taxon>
        <taxon>Eurotiomycetes</taxon>
        <taxon>Chaetothyriomycetidae</taxon>
        <taxon>Chaetothyriales</taxon>
        <taxon>Herpotrichiellaceae</taxon>
        <taxon>Exophiala</taxon>
    </lineage>
</organism>
<gene>
    <name evidence="2" type="ORF">LTR84_011985</name>
</gene>
<feature type="compositionally biased region" description="Polar residues" evidence="1">
    <location>
        <begin position="152"/>
        <end position="163"/>
    </location>
</feature>
<evidence type="ECO:0000256" key="1">
    <source>
        <dbReference type="SAM" id="MobiDB-lite"/>
    </source>
</evidence>
<protein>
    <submittedName>
        <fullName evidence="2">Uncharacterized protein</fullName>
    </submittedName>
</protein>
<proteinExistence type="predicted"/>
<evidence type="ECO:0000313" key="2">
    <source>
        <dbReference type="EMBL" id="KAK5043449.1"/>
    </source>
</evidence>
<feature type="region of interest" description="Disordered" evidence="1">
    <location>
        <begin position="109"/>
        <end position="186"/>
    </location>
</feature>
<dbReference type="RefSeq" id="XP_064699840.1">
    <property type="nucleotide sequence ID" value="XM_064855512.1"/>
</dbReference>
<dbReference type="AlphaFoldDB" id="A0AAV9MS02"/>
<accession>A0AAV9MS02</accession>
<feature type="compositionally biased region" description="Basic and acidic residues" evidence="1">
    <location>
        <begin position="120"/>
        <end position="130"/>
    </location>
</feature>
<dbReference type="Proteomes" id="UP001358417">
    <property type="component" value="Unassembled WGS sequence"/>
</dbReference>
<dbReference type="EMBL" id="JAVRRD010000065">
    <property type="protein sequence ID" value="KAK5043449.1"/>
    <property type="molecule type" value="Genomic_DNA"/>
</dbReference>